<evidence type="ECO:0000313" key="1">
    <source>
        <dbReference type="EMBL" id="MPC83271.1"/>
    </source>
</evidence>
<organism evidence="1 2">
    <name type="scientific">Portunus trituberculatus</name>
    <name type="common">Swimming crab</name>
    <name type="synonym">Neptunus trituberculatus</name>
    <dbReference type="NCBI Taxonomy" id="210409"/>
    <lineage>
        <taxon>Eukaryota</taxon>
        <taxon>Metazoa</taxon>
        <taxon>Ecdysozoa</taxon>
        <taxon>Arthropoda</taxon>
        <taxon>Crustacea</taxon>
        <taxon>Multicrustacea</taxon>
        <taxon>Malacostraca</taxon>
        <taxon>Eumalacostraca</taxon>
        <taxon>Eucarida</taxon>
        <taxon>Decapoda</taxon>
        <taxon>Pleocyemata</taxon>
        <taxon>Brachyura</taxon>
        <taxon>Eubrachyura</taxon>
        <taxon>Portunoidea</taxon>
        <taxon>Portunidae</taxon>
        <taxon>Portuninae</taxon>
        <taxon>Portunus</taxon>
    </lineage>
</organism>
<proteinExistence type="predicted"/>
<dbReference type="EMBL" id="VSRR010062046">
    <property type="protein sequence ID" value="MPC83271.1"/>
    <property type="molecule type" value="Genomic_DNA"/>
</dbReference>
<gene>
    <name evidence="1" type="ORF">E2C01_077978</name>
</gene>
<evidence type="ECO:0000313" key="2">
    <source>
        <dbReference type="Proteomes" id="UP000324222"/>
    </source>
</evidence>
<comment type="caution">
    <text evidence="1">The sequence shown here is derived from an EMBL/GenBank/DDBJ whole genome shotgun (WGS) entry which is preliminary data.</text>
</comment>
<accession>A0A5B7ICS8</accession>
<dbReference type="Proteomes" id="UP000324222">
    <property type="component" value="Unassembled WGS sequence"/>
</dbReference>
<protein>
    <submittedName>
        <fullName evidence="1">Uncharacterized protein</fullName>
    </submittedName>
</protein>
<dbReference type="AlphaFoldDB" id="A0A5B7ICS8"/>
<reference evidence="1 2" key="1">
    <citation type="submission" date="2019-05" db="EMBL/GenBank/DDBJ databases">
        <title>Another draft genome of Portunus trituberculatus and its Hox gene families provides insights of decapod evolution.</title>
        <authorList>
            <person name="Jeong J.-H."/>
            <person name="Song I."/>
            <person name="Kim S."/>
            <person name="Choi T."/>
            <person name="Kim D."/>
            <person name="Ryu S."/>
            <person name="Kim W."/>
        </authorList>
    </citation>
    <scope>NUCLEOTIDE SEQUENCE [LARGE SCALE GENOMIC DNA]</scope>
    <source>
        <tissue evidence="1">Muscle</tissue>
    </source>
</reference>
<keyword evidence="2" id="KW-1185">Reference proteome</keyword>
<sequence length="84" mass="9534">MRNIHTAHAFMKVATTPVTPAAVRHTTKEPFTASPRWPQWHPCRSRTAKAVTSHVPTAPNDHSHIPSIPFLHLASWNTYRKLSF</sequence>
<name>A0A5B7ICS8_PORTR</name>